<accession>A0A7Y2P2I8</accession>
<gene>
    <name evidence="1" type="ORF">HGB41_18555</name>
</gene>
<reference evidence="1 2" key="1">
    <citation type="submission" date="2020-04" db="EMBL/GenBank/DDBJ databases">
        <title>Massilia sp. nov., a cold adapted bacteria isolated from Arctic soil.</title>
        <authorList>
            <person name="Son J."/>
            <person name="Ka J.-O."/>
        </authorList>
    </citation>
    <scope>NUCLEOTIDE SEQUENCE [LARGE SCALE GENOMIC DNA]</scope>
    <source>
        <strain evidence="1 2">ML15P13</strain>
    </source>
</reference>
<dbReference type="RefSeq" id="WP_171087199.1">
    <property type="nucleotide sequence ID" value="NZ_JABAIV010000007.1"/>
</dbReference>
<comment type="caution">
    <text evidence="1">The sequence shown here is derived from an EMBL/GenBank/DDBJ whole genome shotgun (WGS) entry which is preliminary data.</text>
</comment>
<organism evidence="1 2">
    <name type="scientific">Telluria aromaticivorans</name>
    <dbReference type="NCBI Taxonomy" id="2725995"/>
    <lineage>
        <taxon>Bacteria</taxon>
        <taxon>Pseudomonadati</taxon>
        <taxon>Pseudomonadota</taxon>
        <taxon>Betaproteobacteria</taxon>
        <taxon>Burkholderiales</taxon>
        <taxon>Oxalobacteraceae</taxon>
        <taxon>Telluria group</taxon>
        <taxon>Telluria</taxon>
    </lineage>
</organism>
<protein>
    <submittedName>
        <fullName evidence="1">Uncharacterized protein</fullName>
    </submittedName>
</protein>
<sequence length="481" mass="53759">MSPLENKKRKEIIVRSSNAQIDQIFFIDGSDNSKAKSVSQFVNLSRSANFVDGSIVRSLDRVGYSPRVKICFDRPGNHHFTVKCLPLDGNAKYSSEELARNARFKWQSEPKSYTTDSGGSLILPAQDFYVSAAGHDRYFFQATDDSGKTITTGNLEVQRLIYYIELKMRSLSTCAKDLSIAQEEYTKHNIKLLKLPSVEMTYMPNIGHDEKGKFLDHATTAFRSSDAVNKAPHVIAIAYTGQLAVKKDGIRMLETSIQVGPNATPVIIQVKEKTPSSPLPEHRFLWKGLTENDSWFVSARFVKEGGKLTDVIQIPLEKCSALPMPETSQSSMEVSIDVSDLPKAIGSIELIVNVVDKMRAGMAFGGMNLICVCTMAWWETIEQTEQNQIIIHELGHKIGMVADGRRKLPDKPPTWYDNEKGHVGDHCFHGLPANRSRYDLNGDEKQSKCIMYGTTNGRSDFCINCAPIVRKLDISEGWDPL</sequence>
<keyword evidence="2" id="KW-1185">Reference proteome</keyword>
<dbReference type="EMBL" id="JABAIV010000007">
    <property type="protein sequence ID" value="NNG24989.1"/>
    <property type="molecule type" value="Genomic_DNA"/>
</dbReference>
<dbReference type="Proteomes" id="UP000533905">
    <property type="component" value="Unassembled WGS sequence"/>
</dbReference>
<evidence type="ECO:0000313" key="2">
    <source>
        <dbReference type="Proteomes" id="UP000533905"/>
    </source>
</evidence>
<proteinExistence type="predicted"/>
<name>A0A7Y2P2I8_9BURK</name>
<dbReference type="AlphaFoldDB" id="A0A7Y2P2I8"/>
<evidence type="ECO:0000313" key="1">
    <source>
        <dbReference type="EMBL" id="NNG24989.1"/>
    </source>
</evidence>